<dbReference type="SUPFAM" id="SSF46785">
    <property type="entry name" value="Winged helix' DNA-binding domain"/>
    <property type="match status" value="1"/>
</dbReference>
<proteinExistence type="predicted"/>
<dbReference type="Proteomes" id="UP000037151">
    <property type="component" value="Unassembled WGS sequence"/>
</dbReference>
<dbReference type="PATRIC" id="fig|42234.21.peg.3443"/>
<dbReference type="InterPro" id="IPR050679">
    <property type="entry name" value="Bact_HTH_transcr_reg"/>
</dbReference>
<dbReference type="AlphaFoldDB" id="A0A0L0K999"/>
<evidence type="ECO:0000259" key="4">
    <source>
        <dbReference type="PROSITE" id="PS50949"/>
    </source>
</evidence>
<name>A0A0L0K999_9ACTN</name>
<dbReference type="OrthoDB" id="7363114at2"/>
<comment type="caution">
    <text evidence="5">The sequence shown here is derived from an EMBL/GenBank/DDBJ whole genome shotgun (WGS) entry which is preliminary data.</text>
</comment>
<feature type="domain" description="HTH gntR-type" evidence="4">
    <location>
        <begin position="11"/>
        <end position="79"/>
    </location>
</feature>
<dbReference type="InterPro" id="IPR036390">
    <property type="entry name" value="WH_DNA-bd_sf"/>
</dbReference>
<dbReference type="RefSeq" id="WP_050371360.1">
    <property type="nucleotide sequence ID" value="NZ_KQ257820.1"/>
</dbReference>
<dbReference type="Gene3D" id="1.10.10.10">
    <property type="entry name" value="Winged helix-like DNA-binding domain superfamily/Winged helix DNA-binding domain"/>
    <property type="match status" value="1"/>
</dbReference>
<dbReference type="GO" id="GO:0003700">
    <property type="term" value="F:DNA-binding transcription factor activity"/>
    <property type="evidence" value="ECO:0007669"/>
    <property type="project" value="InterPro"/>
</dbReference>
<dbReference type="CDD" id="cd07377">
    <property type="entry name" value="WHTH_GntR"/>
    <property type="match status" value="1"/>
</dbReference>
<dbReference type="PROSITE" id="PS50949">
    <property type="entry name" value="HTH_GNTR"/>
    <property type="match status" value="1"/>
</dbReference>
<evidence type="ECO:0000313" key="6">
    <source>
        <dbReference type="Proteomes" id="UP000037151"/>
    </source>
</evidence>
<dbReference type="InterPro" id="IPR000524">
    <property type="entry name" value="Tscrpt_reg_HTH_GntR"/>
</dbReference>
<organism evidence="5 6">
    <name type="scientific">Streptomyces acidiscabies</name>
    <dbReference type="NCBI Taxonomy" id="42234"/>
    <lineage>
        <taxon>Bacteria</taxon>
        <taxon>Bacillati</taxon>
        <taxon>Actinomycetota</taxon>
        <taxon>Actinomycetes</taxon>
        <taxon>Kitasatosporales</taxon>
        <taxon>Streptomycetaceae</taxon>
        <taxon>Streptomyces</taxon>
    </lineage>
</organism>
<keyword evidence="2" id="KW-0238">DNA-binding</keyword>
<evidence type="ECO:0000256" key="2">
    <source>
        <dbReference type="ARBA" id="ARBA00023125"/>
    </source>
</evidence>
<dbReference type="InterPro" id="IPR036388">
    <property type="entry name" value="WH-like_DNA-bd_sf"/>
</dbReference>
<evidence type="ECO:0000256" key="1">
    <source>
        <dbReference type="ARBA" id="ARBA00023015"/>
    </source>
</evidence>
<gene>
    <name evidence="5" type="ORF">IQ63_16720</name>
</gene>
<dbReference type="PANTHER" id="PTHR44846">
    <property type="entry name" value="MANNOSYL-D-GLYCERATE TRANSPORT/METABOLISM SYSTEM REPRESSOR MNGR-RELATED"/>
    <property type="match status" value="1"/>
</dbReference>
<dbReference type="EMBL" id="JPPY01000113">
    <property type="protein sequence ID" value="KND34215.1"/>
    <property type="molecule type" value="Genomic_DNA"/>
</dbReference>
<dbReference type="SMART" id="SM00345">
    <property type="entry name" value="HTH_GNTR"/>
    <property type="match status" value="1"/>
</dbReference>
<keyword evidence="3" id="KW-0804">Transcription</keyword>
<dbReference type="PRINTS" id="PR00035">
    <property type="entry name" value="HTHGNTR"/>
</dbReference>
<keyword evidence="1" id="KW-0805">Transcription regulation</keyword>
<evidence type="ECO:0000313" key="5">
    <source>
        <dbReference type="EMBL" id="KND34215.1"/>
    </source>
</evidence>
<reference evidence="6" key="1">
    <citation type="submission" date="2014-07" db="EMBL/GenBank/DDBJ databases">
        <title>Genome sequencing of plant-pathogenic Streptomyces species.</title>
        <authorList>
            <person name="Harrison J."/>
            <person name="Sapp M."/>
            <person name="Thwaites R."/>
            <person name="Studholme D.J."/>
        </authorList>
    </citation>
    <scope>NUCLEOTIDE SEQUENCE [LARGE SCALE GENOMIC DNA]</scope>
    <source>
        <strain evidence="6">NCPPB 4445</strain>
    </source>
</reference>
<sequence length="286" mass="32023">MGEQQIGDGGGREFQRIAEVLRARIAEGAYPVGGFLPSQRDLADEFGVSRDTIQRVLKELASEGWIQSRQGSGSRVLKTRRISSGDPQRKGRVLSLGPLLDEAFQEPEVALDVYTLTSESLSGHMLAQAGRIYAGQIRPERIALRMLLPSGELPYPRTKDAPDDLRLQERMQKITQQHVDSLTRLFTELQARKMVDDVSLEIKHAPLTPTFKLYLLNHRTALFGPYEVVERPIVLDTEEEVEALDVLGLGATLTHQVQDSDPDSAASVFVESMRTWFESVWRTLAK</sequence>
<dbReference type="GO" id="GO:0003677">
    <property type="term" value="F:DNA binding"/>
    <property type="evidence" value="ECO:0007669"/>
    <property type="project" value="UniProtKB-KW"/>
</dbReference>
<protein>
    <submittedName>
        <fullName evidence="5">GntR family transcriptional regulator</fullName>
    </submittedName>
</protein>
<dbReference type="Pfam" id="PF00392">
    <property type="entry name" value="GntR"/>
    <property type="match status" value="1"/>
</dbReference>
<accession>A0A0L0K999</accession>
<evidence type="ECO:0000256" key="3">
    <source>
        <dbReference type="ARBA" id="ARBA00023163"/>
    </source>
</evidence>